<evidence type="ECO:0000256" key="1">
    <source>
        <dbReference type="SAM" id="Phobius"/>
    </source>
</evidence>
<keyword evidence="1" id="KW-1133">Transmembrane helix</keyword>
<dbReference type="InterPro" id="IPR012495">
    <property type="entry name" value="TadE-like_dom"/>
</dbReference>
<evidence type="ECO:0000313" key="4">
    <source>
        <dbReference type="Proteomes" id="UP001166291"/>
    </source>
</evidence>
<gene>
    <name evidence="3" type="ORF">KXJ70_01450</name>
</gene>
<feature type="transmembrane region" description="Helical" evidence="1">
    <location>
        <begin position="16"/>
        <end position="37"/>
    </location>
</feature>
<comment type="caution">
    <text evidence="3">The sequence shown here is derived from an EMBL/GenBank/DDBJ whole genome shotgun (WGS) entry which is preliminary data.</text>
</comment>
<reference evidence="3" key="1">
    <citation type="submission" date="2021-07" db="EMBL/GenBank/DDBJ databases">
        <title>Zhongshania sp. CAU 1632 isolated from seawater.</title>
        <authorList>
            <person name="Kim W."/>
        </authorList>
    </citation>
    <scope>NUCLEOTIDE SEQUENCE</scope>
    <source>
        <strain evidence="3">CAU 1632</strain>
    </source>
</reference>
<evidence type="ECO:0000259" key="2">
    <source>
        <dbReference type="Pfam" id="PF07811"/>
    </source>
</evidence>
<name>A0ABS6VM78_9GAMM</name>
<organism evidence="3 4">
    <name type="scientific">Zhongshania aquimaris</name>
    <dbReference type="NCBI Taxonomy" id="2857107"/>
    <lineage>
        <taxon>Bacteria</taxon>
        <taxon>Pseudomonadati</taxon>
        <taxon>Pseudomonadota</taxon>
        <taxon>Gammaproteobacteria</taxon>
        <taxon>Cellvibrionales</taxon>
        <taxon>Spongiibacteraceae</taxon>
        <taxon>Zhongshania</taxon>
    </lineage>
</organism>
<dbReference type="EMBL" id="JAHWDQ010000001">
    <property type="protein sequence ID" value="MBW2939424.1"/>
    <property type="molecule type" value="Genomic_DNA"/>
</dbReference>
<sequence>MLNSHPSQRGQALPEMLIAFPLVVIMVMGIVQIALVYRGKATVNNATFLAARSGALNHGYMAKMERVFWSRMVALGQIRPELRSGSTTEGLFDSPDQAKLLASKVALATSHTYKPIEVVWPSREVFDYFAVPVKDLEPCSGAGCPFSDYGGAFKPAVKSVFEIPVDNLDARDSSLHTVDGSKVNLMDANLLSVRSRYCYDLEVPVANFIIWRTLRAVNAAEADWQACEIMTAAFGENRYFIPVVGHTVIRMQSGFRCEGDEEAGVNCENF</sequence>
<keyword evidence="4" id="KW-1185">Reference proteome</keyword>
<feature type="domain" description="TadE-like" evidence="2">
    <location>
        <begin position="10"/>
        <end position="52"/>
    </location>
</feature>
<keyword evidence="1" id="KW-0472">Membrane</keyword>
<protein>
    <submittedName>
        <fullName evidence="3">Pilus assembly protein</fullName>
    </submittedName>
</protein>
<proteinExistence type="predicted"/>
<dbReference type="Pfam" id="PF07811">
    <property type="entry name" value="TadE"/>
    <property type="match status" value="1"/>
</dbReference>
<dbReference type="Proteomes" id="UP001166291">
    <property type="component" value="Unassembled WGS sequence"/>
</dbReference>
<accession>A0ABS6VM78</accession>
<keyword evidence="1" id="KW-0812">Transmembrane</keyword>
<evidence type="ECO:0000313" key="3">
    <source>
        <dbReference type="EMBL" id="MBW2939424.1"/>
    </source>
</evidence>